<evidence type="ECO:0000256" key="4">
    <source>
        <dbReference type="ARBA" id="ARBA00022272"/>
    </source>
</evidence>
<dbReference type="SUPFAM" id="SSF51366">
    <property type="entry name" value="Ribulose-phoshate binding barrel"/>
    <property type="match status" value="1"/>
</dbReference>
<evidence type="ECO:0000313" key="11">
    <source>
        <dbReference type="EMBL" id="WMW64012.1"/>
    </source>
</evidence>
<dbReference type="HAMAP" id="MF_00135">
    <property type="entry name" value="PRAI"/>
    <property type="match status" value="1"/>
</dbReference>
<dbReference type="RefSeq" id="WP_309540133.1">
    <property type="nucleotide sequence ID" value="NZ_CP133659.1"/>
</dbReference>
<dbReference type="Gene3D" id="3.20.20.70">
    <property type="entry name" value="Aldolase class I"/>
    <property type="match status" value="1"/>
</dbReference>
<evidence type="ECO:0000256" key="5">
    <source>
        <dbReference type="ARBA" id="ARBA00022605"/>
    </source>
</evidence>
<keyword evidence="5 9" id="KW-0028">Amino-acid biosynthesis</keyword>
<evidence type="ECO:0000256" key="6">
    <source>
        <dbReference type="ARBA" id="ARBA00022822"/>
    </source>
</evidence>
<evidence type="ECO:0000256" key="3">
    <source>
        <dbReference type="ARBA" id="ARBA00012572"/>
    </source>
</evidence>
<name>A0ABY9QYM8_9BACT</name>
<dbReference type="GO" id="GO:0016853">
    <property type="term" value="F:isomerase activity"/>
    <property type="evidence" value="ECO:0007669"/>
    <property type="project" value="UniProtKB-KW"/>
</dbReference>
<dbReference type="CDD" id="cd00405">
    <property type="entry name" value="PRAI"/>
    <property type="match status" value="1"/>
</dbReference>
<comment type="pathway">
    <text evidence="2 9">Amino-acid biosynthesis; L-tryptophan biosynthesis; L-tryptophan from chorismate: step 3/5.</text>
</comment>
<evidence type="ECO:0000256" key="7">
    <source>
        <dbReference type="ARBA" id="ARBA00023141"/>
    </source>
</evidence>
<organism evidence="11 12">
    <name type="scientific">Nitratidesulfovibrio liaohensis</name>
    <dbReference type="NCBI Taxonomy" id="2604158"/>
    <lineage>
        <taxon>Bacteria</taxon>
        <taxon>Pseudomonadati</taxon>
        <taxon>Thermodesulfobacteriota</taxon>
        <taxon>Desulfovibrionia</taxon>
        <taxon>Desulfovibrionales</taxon>
        <taxon>Desulfovibrionaceae</taxon>
        <taxon>Nitratidesulfovibrio</taxon>
    </lineage>
</organism>
<evidence type="ECO:0000256" key="2">
    <source>
        <dbReference type="ARBA" id="ARBA00004664"/>
    </source>
</evidence>
<keyword evidence="8 9" id="KW-0413">Isomerase</keyword>
<dbReference type="InterPro" id="IPR013785">
    <property type="entry name" value="Aldolase_TIM"/>
</dbReference>
<dbReference type="InterPro" id="IPR011060">
    <property type="entry name" value="RibuloseP-bd_barrel"/>
</dbReference>
<keyword evidence="6 9" id="KW-0822">Tryptophan biosynthesis</keyword>
<keyword evidence="12" id="KW-1185">Reference proteome</keyword>
<dbReference type="EMBL" id="CP133659">
    <property type="protein sequence ID" value="WMW64012.1"/>
    <property type="molecule type" value="Genomic_DNA"/>
</dbReference>
<gene>
    <name evidence="9" type="primary">trpF</name>
    <name evidence="11" type="ORF">KPS_001988</name>
</gene>
<keyword evidence="7 9" id="KW-0057">Aromatic amino acid biosynthesis</keyword>
<evidence type="ECO:0000256" key="1">
    <source>
        <dbReference type="ARBA" id="ARBA00001164"/>
    </source>
</evidence>
<dbReference type="Pfam" id="PF00697">
    <property type="entry name" value="PRAI"/>
    <property type="match status" value="1"/>
</dbReference>
<evidence type="ECO:0000313" key="12">
    <source>
        <dbReference type="Proteomes" id="UP001180616"/>
    </source>
</evidence>
<comment type="similarity">
    <text evidence="9">Belongs to the TrpF family.</text>
</comment>
<proteinExistence type="inferred from homology"/>
<dbReference type="PANTHER" id="PTHR42894">
    <property type="entry name" value="N-(5'-PHOSPHORIBOSYL)ANTHRANILATE ISOMERASE"/>
    <property type="match status" value="1"/>
</dbReference>
<evidence type="ECO:0000256" key="8">
    <source>
        <dbReference type="ARBA" id="ARBA00023235"/>
    </source>
</evidence>
<feature type="domain" description="N-(5'phosphoribosyl) anthranilate isomerase (PRAI)" evidence="10">
    <location>
        <begin position="18"/>
        <end position="227"/>
    </location>
</feature>
<sequence>MNPSKPATLFDTPSRLLVKVCGLTRQQDADACAQAGVDLCGFIFHPASPRGVTPAVAAGLHSHGMARVGVFVRQSADEVLAIMDAARLDFAQLHGGQDAAFCDRVGPERVIRVAWPQRHADAAGLNPGAGLASLHAELAGLAPHVRCFLLDAGTSGGGHGATMDWAALRGLAPGAPWLLAGGLTPDNVASAVAACGGHDPGALIGVDLNSGVESAPGQKNVRLVASALAALRG</sequence>
<dbReference type="Proteomes" id="UP001180616">
    <property type="component" value="Chromosome"/>
</dbReference>
<dbReference type="InterPro" id="IPR044643">
    <property type="entry name" value="TrpF_fam"/>
</dbReference>
<evidence type="ECO:0000256" key="9">
    <source>
        <dbReference type="HAMAP-Rule" id="MF_00135"/>
    </source>
</evidence>
<dbReference type="PANTHER" id="PTHR42894:SF1">
    <property type="entry name" value="N-(5'-PHOSPHORIBOSYL)ANTHRANILATE ISOMERASE"/>
    <property type="match status" value="1"/>
</dbReference>
<dbReference type="EC" id="5.3.1.24" evidence="3 9"/>
<comment type="catalytic activity">
    <reaction evidence="1 9">
        <text>N-(5-phospho-beta-D-ribosyl)anthranilate = 1-(2-carboxyphenylamino)-1-deoxy-D-ribulose 5-phosphate</text>
        <dbReference type="Rhea" id="RHEA:21540"/>
        <dbReference type="ChEBI" id="CHEBI:18277"/>
        <dbReference type="ChEBI" id="CHEBI:58613"/>
        <dbReference type="EC" id="5.3.1.24"/>
    </reaction>
</comment>
<evidence type="ECO:0000259" key="10">
    <source>
        <dbReference type="Pfam" id="PF00697"/>
    </source>
</evidence>
<protein>
    <recommendedName>
        <fullName evidence="4 9">N-(5'-phosphoribosyl)anthranilate isomerase</fullName>
        <shortName evidence="9">PRAI</shortName>
        <ecNumber evidence="3 9">5.3.1.24</ecNumber>
    </recommendedName>
</protein>
<dbReference type="InterPro" id="IPR001240">
    <property type="entry name" value="PRAI_dom"/>
</dbReference>
<reference evidence="11" key="1">
    <citation type="submission" date="2023-09" db="EMBL/GenBank/DDBJ databases">
        <authorList>
            <consortium name="CW5 consortium"/>
            <person name="Lu C.-W."/>
        </authorList>
    </citation>
    <scope>NUCLEOTIDE SEQUENCE</scope>
    <source>
        <strain evidence="11">KPS</strain>
    </source>
</reference>
<accession>A0ABY9QYM8</accession>